<dbReference type="EMBL" id="MPKA01000034">
    <property type="protein sequence ID" value="OLU47844.1"/>
    <property type="molecule type" value="Genomic_DNA"/>
</dbReference>
<dbReference type="CDD" id="cd04645">
    <property type="entry name" value="LbH_gamma_CA_like"/>
    <property type="match status" value="1"/>
</dbReference>
<dbReference type="RefSeq" id="WP_076340450.1">
    <property type="nucleotide sequence ID" value="NZ_CAJTMI010000031.1"/>
</dbReference>
<protein>
    <submittedName>
        <fullName evidence="1">Gamma carbonic anhydrase family protein</fullName>
    </submittedName>
</protein>
<dbReference type="InterPro" id="IPR011004">
    <property type="entry name" value="Trimer_LpxA-like_sf"/>
</dbReference>
<dbReference type="PANTHER" id="PTHR13061:SF29">
    <property type="entry name" value="GAMMA CARBONIC ANHYDRASE-LIKE 1, MITOCHONDRIAL-RELATED"/>
    <property type="match status" value="1"/>
</dbReference>
<gene>
    <name evidence="1" type="ORF">BO225_01095</name>
</gene>
<dbReference type="GeneID" id="78274549"/>
<dbReference type="Pfam" id="PF00132">
    <property type="entry name" value="Hexapep"/>
    <property type="match status" value="2"/>
</dbReference>
<dbReference type="AlphaFoldDB" id="A0A1U7NQD3"/>
<dbReference type="Gene3D" id="2.160.10.10">
    <property type="entry name" value="Hexapeptide repeat proteins"/>
    <property type="match status" value="1"/>
</dbReference>
<dbReference type="InterPro" id="IPR047324">
    <property type="entry name" value="LbH_gamma_CA-like"/>
</dbReference>
<evidence type="ECO:0000313" key="1">
    <source>
        <dbReference type="EMBL" id="OLU47844.1"/>
    </source>
</evidence>
<dbReference type="SUPFAM" id="SSF51161">
    <property type="entry name" value="Trimeric LpxA-like enzymes"/>
    <property type="match status" value="1"/>
</dbReference>
<dbReference type="PANTHER" id="PTHR13061">
    <property type="entry name" value="DYNACTIN SUBUNIT P25"/>
    <property type="match status" value="1"/>
</dbReference>
<organism evidence="1 2">
    <name type="scientific">Dubosiella newyorkensis</name>
    <dbReference type="NCBI Taxonomy" id="1862672"/>
    <lineage>
        <taxon>Bacteria</taxon>
        <taxon>Bacillati</taxon>
        <taxon>Bacillota</taxon>
        <taxon>Erysipelotrichia</taxon>
        <taxon>Erysipelotrichales</taxon>
        <taxon>Erysipelotrichaceae</taxon>
        <taxon>Dubosiella</taxon>
    </lineage>
</organism>
<dbReference type="InterPro" id="IPR050484">
    <property type="entry name" value="Transf_Hexapept/Carb_Anhydrase"/>
</dbReference>
<comment type="caution">
    <text evidence="1">The sequence shown here is derived from an EMBL/GenBank/DDBJ whole genome shotgun (WGS) entry which is preliminary data.</text>
</comment>
<keyword evidence="2" id="KW-1185">Reference proteome</keyword>
<name>A0A1U7NQD3_9FIRM</name>
<sequence length="161" mass="17417">MKINDNAWIAPNATIKGNVEIEANASIWFQSVLRAEHAKILIKKESNIQDHCVIHCDEGYDTIVSEGCTVGHGAILHGCTIEKNTLIGMGAIVLNGAKIKKNSIVAAGSLVPQNKEYEEGMLILGSPAKAIRKLTPEEIEANALSAAEYAELAKAYKKDQY</sequence>
<accession>A0A1U7NQD3</accession>
<dbReference type="InterPro" id="IPR001451">
    <property type="entry name" value="Hexapep"/>
</dbReference>
<proteinExistence type="predicted"/>
<dbReference type="OrthoDB" id="9803036at2"/>
<reference evidence="1 2" key="1">
    <citation type="submission" date="2016-11" db="EMBL/GenBank/DDBJ databases">
        <title>Description of two novel members of the family Erysipelotrichaceae: Ileibacterium lipovorans gen. nov., sp. nov. and Dubosiella newyorkensis, gen. nov., sp. nov.</title>
        <authorList>
            <person name="Cox L.M."/>
            <person name="Sohn J."/>
            <person name="Tyrrell K.L."/>
            <person name="Citron D.M."/>
            <person name="Lawson P.A."/>
            <person name="Patel N.B."/>
            <person name="Iizumi T."/>
            <person name="Perez-Perez G.I."/>
            <person name="Goldstein E.J."/>
            <person name="Blaser M.J."/>
        </authorList>
    </citation>
    <scope>NUCLEOTIDE SEQUENCE [LARGE SCALE GENOMIC DNA]</scope>
    <source>
        <strain evidence="1 2">NYU-BL-A4</strain>
    </source>
</reference>
<dbReference type="Proteomes" id="UP000186705">
    <property type="component" value="Unassembled WGS sequence"/>
</dbReference>
<dbReference type="STRING" id="1862672.BO225_01095"/>
<evidence type="ECO:0000313" key="2">
    <source>
        <dbReference type="Proteomes" id="UP000186705"/>
    </source>
</evidence>